<proteinExistence type="predicted"/>
<gene>
    <name evidence="1" type="ORF">BL57_184c</name>
</gene>
<name>A0AB74UGX9_9VIRU</name>
<sequence>MSSMTDNTLTYMIIDIEADPFYLGKPRDQIQWKTVTTKRREITLTWVDASAHDGGSIAKAERTKSFEHLGSAVAWARRKIFKGEVFGDVVDMLLIERHAERGGALDERRREYNIRMDGISMLHHQRGWSWSGGSMEEDQPVRRIKPAFRR</sequence>
<organism evidence="1">
    <name type="scientific">Caulobacter phage BL57</name>
    <dbReference type="NCBI Taxonomy" id="3348355"/>
    <lineage>
        <taxon>Viruses</taxon>
    </lineage>
</organism>
<accession>A0AB74UGX9</accession>
<dbReference type="EMBL" id="PQ287320">
    <property type="protein sequence ID" value="XHV10656.1"/>
    <property type="molecule type" value="Genomic_DNA"/>
</dbReference>
<reference evidence="1" key="1">
    <citation type="submission" date="2024-10" db="EMBL/GenBank/DDBJ databases">
        <title>Genetic diversity among independent isolates of the Dolichocephalovirinae subfamily.</title>
        <authorList>
            <person name="Ely B."/>
            <person name="Thomas Q."/>
            <person name="Mohammadi T."/>
        </authorList>
    </citation>
    <scope>NUCLEOTIDE SEQUENCE</scope>
</reference>
<protein>
    <submittedName>
        <fullName evidence="1">Uncharacterized protein</fullName>
    </submittedName>
</protein>
<evidence type="ECO:0000313" key="1">
    <source>
        <dbReference type="EMBL" id="XHV10656.1"/>
    </source>
</evidence>